<dbReference type="Proteomes" id="UP000798662">
    <property type="component" value="Chromosome 2"/>
</dbReference>
<keyword evidence="2" id="KW-1185">Reference proteome</keyword>
<reference evidence="1" key="1">
    <citation type="submission" date="2019-11" db="EMBL/GenBank/DDBJ databases">
        <title>Nori genome reveals adaptations in red seaweeds to the harsh intertidal environment.</title>
        <authorList>
            <person name="Wang D."/>
            <person name="Mao Y."/>
        </authorList>
    </citation>
    <scope>NUCLEOTIDE SEQUENCE</scope>
    <source>
        <tissue evidence="1">Gametophyte</tissue>
    </source>
</reference>
<gene>
    <name evidence="1" type="ORF">I4F81_006092</name>
</gene>
<proteinExistence type="predicted"/>
<sequence length="583" mass="64207">MGRNDPDGLSAGQSGGGSSYGGDDDEVRRGGGEFSEGRSGGDYTDDSDGDSYVDGPDDEDDDEEGSYDDEEEGGGAGRGKLVRQNSSFARLSADSWLTVVSEYEQDGPNENLLFSQVEEEPKHAAGDGTSDARAAGGTAAGRSVLDCVVDLLRGTRAQKRKMLRRYGERWIWLGDDLLSLNWKSKKRGVDMGRLNLTKVKKLKGSDRELTVEANDGRRLVLTLATAEDAKMWLTGLSCLVPKKAKVTQMAKVLKERVNYDPLRDSWRGKPVAGRKHVNEYILLGGIGRGSFGKVKLALSTLDKRFYAVKIIAKSKKTAGVSSMANPEEQAVLRKLDHPNVVKHRDVLYEPEGERFVVVVEYMARGVVMDSSKLEGVKPLSEDGVREIMRDVVAGLEYMHTQRIVHMDIKPDNLLRCGDGTVKLSDFGEARMYDVTSGDGNKSSAPGTPAFIAPELCMSDKSPKAPPESYAADVWSLGASLFYMVYGRAPFLARSVFEIYDSICTHKLKFPEQPKISRKLKDLIKKMLTKEPKSRATLAEVGKHPWFGERVVQKEEMKKIRITPADVESAIGRAVWTLPPDNVE</sequence>
<accession>A0ACC3C080</accession>
<evidence type="ECO:0000313" key="2">
    <source>
        <dbReference type="Proteomes" id="UP000798662"/>
    </source>
</evidence>
<organism evidence="1 2">
    <name type="scientific">Pyropia yezoensis</name>
    <name type="common">Susabi-nori</name>
    <name type="synonym">Porphyra yezoensis</name>
    <dbReference type="NCBI Taxonomy" id="2788"/>
    <lineage>
        <taxon>Eukaryota</taxon>
        <taxon>Rhodophyta</taxon>
        <taxon>Bangiophyceae</taxon>
        <taxon>Bangiales</taxon>
        <taxon>Bangiaceae</taxon>
        <taxon>Pyropia</taxon>
    </lineage>
</organism>
<name>A0ACC3C080_PYRYE</name>
<comment type="caution">
    <text evidence="1">The sequence shown here is derived from an EMBL/GenBank/DDBJ whole genome shotgun (WGS) entry which is preliminary data.</text>
</comment>
<evidence type="ECO:0000313" key="1">
    <source>
        <dbReference type="EMBL" id="KAK1863537.1"/>
    </source>
</evidence>
<dbReference type="EMBL" id="CM020619">
    <property type="protein sequence ID" value="KAK1863537.1"/>
    <property type="molecule type" value="Genomic_DNA"/>
</dbReference>
<protein>
    <submittedName>
        <fullName evidence="1">Uncharacterized protein</fullName>
    </submittedName>
</protein>